<dbReference type="RefSeq" id="XP_039130393.1">
    <property type="nucleotide sequence ID" value="XM_039274459.1"/>
</dbReference>
<dbReference type="GO" id="GO:0009451">
    <property type="term" value="P:RNA modification"/>
    <property type="evidence" value="ECO:0007669"/>
    <property type="project" value="InterPro"/>
</dbReference>
<dbReference type="InterPro" id="IPR011990">
    <property type="entry name" value="TPR-like_helical_dom_sf"/>
</dbReference>
<evidence type="ECO:0000256" key="2">
    <source>
        <dbReference type="PROSITE-ProRule" id="PRU00708"/>
    </source>
</evidence>
<protein>
    <submittedName>
        <fullName evidence="4">Pentatricopeptide repeat-containing protein At3g63370, chloroplastic-like</fullName>
    </submittedName>
</protein>
<proteinExistence type="predicted"/>
<evidence type="ECO:0000313" key="3">
    <source>
        <dbReference type="Proteomes" id="UP001515500"/>
    </source>
</evidence>
<accession>A0AB40BTT4</accession>
<feature type="repeat" description="PPR" evidence="2">
    <location>
        <begin position="62"/>
        <end position="96"/>
    </location>
</feature>
<dbReference type="Proteomes" id="UP001515500">
    <property type="component" value="Chromosome 8"/>
</dbReference>
<dbReference type="Gene3D" id="1.25.40.10">
    <property type="entry name" value="Tetratricopeptide repeat domain"/>
    <property type="match status" value="2"/>
</dbReference>
<gene>
    <name evidence="4" type="primary">LOC120266800</name>
</gene>
<dbReference type="PANTHER" id="PTHR24015">
    <property type="entry name" value="OS07G0578800 PROTEIN-RELATED"/>
    <property type="match status" value="1"/>
</dbReference>
<dbReference type="AlphaFoldDB" id="A0AB40BTT4"/>
<evidence type="ECO:0000313" key="4">
    <source>
        <dbReference type="RefSeq" id="XP_039130393.1"/>
    </source>
</evidence>
<dbReference type="Pfam" id="PF01535">
    <property type="entry name" value="PPR"/>
    <property type="match status" value="3"/>
</dbReference>
<dbReference type="GeneID" id="120266800"/>
<dbReference type="GO" id="GO:0003723">
    <property type="term" value="F:RNA binding"/>
    <property type="evidence" value="ECO:0007669"/>
    <property type="project" value="InterPro"/>
</dbReference>
<dbReference type="FunFam" id="1.25.40.10:FF:000381">
    <property type="entry name" value="Pentatricopeptide repeat-containing protein"/>
    <property type="match status" value="1"/>
</dbReference>
<dbReference type="NCBIfam" id="TIGR00756">
    <property type="entry name" value="PPR"/>
    <property type="match status" value="1"/>
</dbReference>
<dbReference type="InterPro" id="IPR002885">
    <property type="entry name" value="PPR_rpt"/>
</dbReference>
<name>A0AB40BTT4_DIOCR</name>
<keyword evidence="3" id="KW-1185">Reference proteome</keyword>
<dbReference type="InterPro" id="IPR046960">
    <property type="entry name" value="PPR_At4g14850-like_plant"/>
</dbReference>
<keyword evidence="1" id="KW-0677">Repeat</keyword>
<sequence>MIILCSKLIRPVRLYSNVSLLSELFALEKKYAILLRDFAEARAISHGEALHSRILKTIPNPDLFLCNSLINMYSKCGFVQNARRVFDEMPERDVISWNTIIDGYFLAEMFPYVLQFFRCMLHSGVALDEFSFTSICRSCLALEAFGNGLAVHCLVIKCGFGGNAFVANGLVEVYAKCHFLRESLKVFVDVEHKDIVLVNTLIGLLAKAGNFEEAFLIFLDNVLIASMWPERATFLLIC</sequence>
<reference evidence="4" key="1">
    <citation type="submission" date="2025-08" db="UniProtKB">
        <authorList>
            <consortium name="RefSeq"/>
        </authorList>
    </citation>
    <scope>IDENTIFICATION</scope>
</reference>
<dbReference type="PANTHER" id="PTHR24015:SF548">
    <property type="entry name" value="OS08G0340900 PROTEIN"/>
    <property type="match status" value="1"/>
</dbReference>
<evidence type="ECO:0000256" key="1">
    <source>
        <dbReference type="ARBA" id="ARBA00022737"/>
    </source>
</evidence>
<dbReference type="PROSITE" id="PS51375">
    <property type="entry name" value="PPR"/>
    <property type="match status" value="1"/>
</dbReference>
<organism evidence="3 4">
    <name type="scientific">Dioscorea cayennensis subsp. rotundata</name>
    <name type="common">White Guinea yam</name>
    <name type="synonym">Dioscorea rotundata</name>
    <dbReference type="NCBI Taxonomy" id="55577"/>
    <lineage>
        <taxon>Eukaryota</taxon>
        <taxon>Viridiplantae</taxon>
        <taxon>Streptophyta</taxon>
        <taxon>Embryophyta</taxon>
        <taxon>Tracheophyta</taxon>
        <taxon>Spermatophyta</taxon>
        <taxon>Magnoliopsida</taxon>
        <taxon>Liliopsida</taxon>
        <taxon>Dioscoreales</taxon>
        <taxon>Dioscoreaceae</taxon>
        <taxon>Dioscorea</taxon>
    </lineage>
</organism>